<evidence type="ECO:0000256" key="6">
    <source>
        <dbReference type="ARBA" id="ARBA00023125"/>
    </source>
</evidence>
<dbReference type="InterPro" id="IPR017970">
    <property type="entry name" value="Homeobox_CS"/>
</dbReference>
<dbReference type="PROSITE" id="PS00478">
    <property type="entry name" value="LIM_DOMAIN_1"/>
    <property type="match status" value="1"/>
</dbReference>
<dbReference type="PROSITE" id="PS50023">
    <property type="entry name" value="LIM_DOMAIN_2"/>
    <property type="match status" value="1"/>
</dbReference>
<keyword evidence="3" id="KW-0677">Repeat</keyword>
<dbReference type="GO" id="GO:0000977">
    <property type="term" value="F:RNA polymerase II transcription regulatory region sequence-specific DNA binding"/>
    <property type="evidence" value="ECO:0007669"/>
    <property type="project" value="TreeGrafter"/>
</dbReference>
<dbReference type="SUPFAM" id="SSF57716">
    <property type="entry name" value="Glucocorticoid receptor-like (DNA-binding domain)"/>
    <property type="match status" value="1"/>
</dbReference>
<dbReference type="EMBL" id="BLKM01000417">
    <property type="protein sequence ID" value="GFG33226.1"/>
    <property type="molecule type" value="Genomic_DNA"/>
</dbReference>
<dbReference type="InterPro" id="IPR009057">
    <property type="entry name" value="Homeodomain-like_sf"/>
</dbReference>
<keyword evidence="6 9" id="KW-0238">DNA-binding</keyword>
<dbReference type="Pfam" id="PF00412">
    <property type="entry name" value="LIM"/>
    <property type="match status" value="1"/>
</dbReference>
<comment type="caution">
    <text evidence="15">The sequence shown here is derived from an EMBL/GenBank/DDBJ whole genome shotgun (WGS) entry which is preliminary data.</text>
</comment>
<dbReference type="SMART" id="SM00132">
    <property type="entry name" value="LIM"/>
    <property type="match status" value="1"/>
</dbReference>
<dbReference type="InParanoid" id="A0A6L2PLI6"/>
<dbReference type="PROSITE" id="PS00027">
    <property type="entry name" value="HOMEOBOX_1"/>
    <property type="match status" value="1"/>
</dbReference>
<gene>
    <name evidence="15" type="ORF">Cfor_05535</name>
</gene>
<dbReference type="Pfam" id="PF00046">
    <property type="entry name" value="Homeodomain"/>
    <property type="match status" value="1"/>
</dbReference>
<evidence type="ECO:0000259" key="13">
    <source>
        <dbReference type="PROSITE" id="PS50023"/>
    </source>
</evidence>
<evidence type="ECO:0000256" key="5">
    <source>
        <dbReference type="ARBA" id="ARBA00023038"/>
    </source>
</evidence>
<keyword evidence="7 9" id="KW-0371">Homeobox</keyword>
<dbReference type="PANTHER" id="PTHR24208">
    <property type="entry name" value="LIM/HOMEOBOX PROTEIN LHX"/>
    <property type="match status" value="1"/>
</dbReference>
<dbReference type="FunCoup" id="A0A6L2PLI6">
    <property type="interactions" value="415"/>
</dbReference>
<evidence type="ECO:0000256" key="11">
    <source>
        <dbReference type="RuleBase" id="RU000682"/>
    </source>
</evidence>
<feature type="domain" description="Homeobox" evidence="14">
    <location>
        <begin position="156"/>
        <end position="216"/>
    </location>
</feature>
<evidence type="ECO:0000256" key="3">
    <source>
        <dbReference type="ARBA" id="ARBA00022737"/>
    </source>
</evidence>
<dbReference type="InterPro" id="IPR001781">
    <property type="entry name" value="Znf_LIM"/>
</dbReference>
<reference evidence="16" key="1">
    <citation type="submission" date="2020-01" db="EMBL/GenBank/DDBJ databases">
        <title>Draft genome sequence of the Termite Coptotermes fromosanus.</title>
        <authorList>
            <person name="Itakura S."/>
            <person name="Yosikawa Y."/>
            <person name="Umezawa K."/>
        </authorList>
    </citation>
    <scope>NUCLEOTIDE SEQUENCE [LARGE SCALE GENOMIC DNA]</scope>
</reference>
<feature type="DNA-binding region" description="Homeobox" evidence="9">
    <location>
        <begin position="158"/>
        <end position="217"/>
    </location>
</feature>
<dbReference type="GO" id="GO:0046872">
    <property type="term" value="F:metal ion binding"/>
    <property type="evidence" value="ECO:0007669"/>
    <property type="project" value="UniProtKB-KW"/>
</dbReference>
<evidence type="ECO:0000256" key="8">
    <source>
        <dbReference type="ARBA" id="ARBA00023242"/>
    </source>
</evidence>
<dbReference type="CDD" id="cd00086">
    <property type="entry name" value="homeodomain"/>
    <property type="match status" value="1"/>
</dbReference>
<comment type="subcellular location">
    <subcellularLocation>
        <location evidence="1 9 11">Nucleus</location>
    </subcellularLocation>
</comment>
<organism evidence="15 16">
    <name type="scientific">Coptotermes formosanus</name>
    <name type="common">Formosan subterranean termite</name>
    <dbReference type="NCBI Taxonomy" id="36987"/>
    <lineage>
        <taxon>Eukaryota</taxon>
        <taxon>Metazoa</taxon>
        <taxon>Ecdysozoa</taxon>
        <taxon>Arthropoda</taxon>
        <taxon>Hexapoda</taxon>
        <taxon>Insecta</taxon>
        <taxon>Pterygota</taxon>
        <taxon>Neoptera</taxon>
        <taxon>Polyneoptera</taxon>
        <taxon>Dictyoptera</taxon>
        <taxon>Blattodea</taxon>
        <taxon>Blattoidea</taxon>
        <taxon>Termitoidae</taxon>
        <taxon>Rhinotermitidae</taxon>
        <taxon>Coptotermes</taxon>
    </lineage>
</organism>
<evidence type="ECO:0000256" key="7">
    <source>
        <dbReference type="ARBA" id="ARBA00023155"/>
    </source>
</evidence>
<dbReference type="SUPFAM" id="SSF46689">
    <property type="entry name" value="Homeodomain-like"/>
    <property type="match status" value="1"/>
</dbReference>
<evidence type="ECO:0000256" key="1">
    <source>
        <dbReference type="ARBA" id="ARBA00004123"/>
    </source>
</evidence>
<evidence type="ECO:0000256" key="10">
    <source>
        <dbReference type="PROSITE-ProRule" id="PRU00125"/>
    </source>
</evidence>
<dbReference type="GO" id="GO:0005634">
    <property type="term" value="C:nucleus"/>
    <property type="evidence" value="ECO:0007669"/>
    <property type="project" value="UniProtKB-SubCell"/>
</dbReference>
<protein>
    <submittedName>
        <fullName evidence="15">Uncharacterized protein</fullName>
    </submittedName>
</protein>
<feature type="non-terminal residue" evidence="15">
    <location>
        <position position="1"/>
    </location>
</feature>
<dbReference type="FunFam" id="1.10.10.60:FF:000027">
    <property type="entry name" value="LIM/homeobox protein Lhx9"/>
    <property type="match status" value="1"/>
</dbReference>
<dbReference type="PANTHER" id="PTHR24208:SF168">
    <property type="entry name" value="PROTEIN APTEROUS"/>
    <property type="match status" value="1"/>
</dbReference>
<keyword evidence="2 10" id="KW-0479">Metal-binding</keyword>
<evidence type="ECO:0000313" key="15">
    <source>
        <dbReference type="EMBL" id="GFG33226.1"/>
    </source>
</evidence>
<feature type="domain" description="LIM zinc-binding" evidence="13">
    <location>
        <begin position="5"/>
        <end position="67"/>
    </location>
</feature>
<dbReference type="GO" id="GO:0030182">
    <property type="term" value="P:neuron differentiation"/>
    <property type="evidence" value="ECO:0007669"/>
    <property type="project" value="TreeGrafter"/>
</dbReference>
<dbReference type="Gene3D" id="1.10.10.60">
    <property type="entry name" value="Homeodomain-like"/>
    <property type="match status" value="1"/>
</dbReference>
<dbReference type="Proteomes" id="UP000502823">
    <property type="component" value="Unassembled WGS sequence"/>
</dbReference>
<feature type="region of interest" description="Disordered" evidence="12">
    <location>
        <begin position="91"/>
        <end position="113"/>
    </location>
</feature>
<feature type="compositionally biased region" description="Polar residues" evidence="12">
    <location>
        <begin position="219"/>
        <end position="235"/>
    </location>
</feature>
<dbReference type="InterPro" id="IPR001356">
    <property type="entry name" value="HD"/>
</dbReference>
<evidence type="ECO:0000256" key="9">
    <source>
        <dbReference type="PROSITE-ProRule" id="PRU00108"/>
    </source>
</evidence>
<keyword evidence="8 9" id="KW-0539">Nucleus</keyword>
<evidence type="ECO:0000256" key="12">
    <source>
        <dbReference type="SAM" id="MobiDB-lite"/>
    </source>
</evidence>
<evidence type="ECO:0000313" key="16">
    <source>
        <dbReference type="Proteomes" id="UP000502823"/>
    </source>
</evidence>
<sequence length="281" mass="31202">LFAVRRCDQCQAGIHAKDYVTRVNDRVYHVDCFICASCGIVLRPGQQFRMRDGLAYCLLHYELLYNYNGYCSGVKLEATFRAEDSPAQYFSTGGGVQKGRPRKRKLSPAVDTPDLPITMRLPTGAIEMLHPGDLSSSMETLAYDTSVASPGSGQQQRTKRMRTSFKHHQLRTMKSYFAINQNPDAKDLKQLAQKTGLSKRVLQVWFQNARAKWRRNLNRQESGQQPPAPGSANTISGGGPPSVGSASVILGDSNSLPPSDDVHHHHHHAQTTQTLSFGDLY</sequence>
<keyword evidence="5 10" id="KW-0440">LIM domain</keyword>
<evidence type="ECO:0000259" key="14">
    <source>
        <dbReference type="PROSITE" id="PS50071"/>
    </source>
</evidence>
<dbReference type="GO" id="GO:0000981">
    <property type="term" value="F:DNA-binding transcription factor activity, RNA polymerase II-specific"/>
    <property type="evidence" value="ECO:0007669"/>
    <property type="project" value="InterPro"/>
</dbReference>
<dbReference type="AlphaFoldDB" id="A0A6L2PLI6"/>
<name>A0A6L2PLI6_COPFO</name>
<evidence type="ECO:0000256" key="2">
    <source>
        <dbReference type="ARBA" id="ARBA00022723"/>
    </source>
</evidence>
<dbReference type="InterPro" id="IPR050453">
    <property type="entry name" value="LIM_Homeobox_TF"/>
</dbReference>
<feature type="region of interest" description="Disordered" evidence="12">
    <location>
        <begin position="216"/>
        <end position="281"/>
    </location>
</feature>
<dbReference type="SMART" id="SM00389">
    <property type="entry name" value="HOX"/>
    <property type="match status" value="1"/>
</dbReference>
<proteinExistence type="predicted"/>
<dbReference type="Gene3D" id="2.10.110.10">
    <property type="entry name" value="Cysteine Rich Protein"/>
    <property type="match status" value="1"/>
</dbReference>
<keyword evidence="16" id="KW-1185">Reference proteome</keyword>
<keyword evidence="4 10" id="KW-0862">Zinc</keyword>
<accession>A0A6L2PLI6</accession>
<feature type="compositionally biased region" description="Polar residues" evidence="12">
    <location>
        <begin position="270"/>
        <end position="281"/>
    </location>
</feature>
<dbReference type="OrthoDB" id="9990008at2759"/>
<dbReference type="PROSITE" id="PS50071">
    <property type="entry name" value="HOMEOBOX_2"/>
    <property type="match status" value="1"/>
</dbReference>
<evidence type="ECO:0000256" key="4">
    <source>
        <dbReference type="ARBA" id="ARBA00022833"/>
    </source>
</evidence>